<dbReference type="AlphaFoldDB" id="A0A3G6JA67"/>
<feature type="domain" description="Amine oxidase" evidence="1">
    <location>
        <begin position="15"/>
        <end position="265"/>
    </location>
</feature>
<accession>A0A3G6JA67</accession>
<dbReference type="Proteomes" id="UP000269019">
    <property type="component" value="Chromosome"/>
</dbReference>
<sequence length="426" mass="45916">MATAIREVVVIGAGLAGLTAALRLAGEGVQVTVIEREDEVGGRQRSRVIDGFTLDRGFQLLNPGYPEAQRFLDLPALDLHPFDPGLLVKGMPEEPMSKLVNPFHNIRTLKNTLSGLAQQDLVTASGIAAVIKWLAPILTEKRDYPFPARREDIALDEALERAGFDQIAKDMMLVFFAGVLGESRGETSNNYARAMVKLFAAAAPALPGLGMGSIGKQLEHTARKLGVKFVFNTPVESLAPAETGPVTVRTAAETYQVDAVVLATGQEDVTDFWEVKTPGTRGLTTFWYATSEELPREKLLAMDPHLRGPLVNSAVMSNVNPLYAPVGMSLVQGSALFDGQHPAGEEEARKHLAFIWGVPKSSLELIARDDIAHALPTQLPGREPIEPFFHHGVALAGDWTHSGTINGAMVSGRLAAEAMLSRFGSQ</sequence>
<dbReference type="EC" id="1.4.3.10" evidence="2"/>
<evidence type="ECO:0000313" key="2">
    <source>
        <dbReference type="EMBL" id="AZA14683.1"/>
    </source>
</evidence>
<dbReference type="PRINTS" id="PR00411">
    <property type="entry name" value="PNDRDTASEI"/>
</dbReference>
<dbReference type="InterPro" id="IPR002937">
    <property type="entry name" value="Amino_oxidase"/>
</dbReference>
<evidence type="ECO:0000259" key="1">
    <source>
        <dbReference type="Pfam" id="PF01593"/>
    </source>
</evidence>
<dbReference type="KEGG" id="ccho:CCHOA_11560"/>
<dbReference type="InterPro" id="IPR036188">
    <property type="entry name" value="FAD/NAD-bd_sf"/>
</dbReference>
<evidence type="ECO:0000313" key="3">
    <source>
        <dbReference type="Proteomes" id="UP000269019"/>
    </source>
</evidence>
<proteinExistence type="predicted"/>
<reference evidence="2 3" key="1">
    <citation type="submission" date="2018-11" db="EMBL/GenBank/DDBJ databases">
        <authorList>
            <person name="Kleinhagauer T."/>
            <person name="Glaeser S.P."/>
            <person name="Spergser J."/>
            <person name="Ruckert C."/>
            <person name="Kaempfer P."/>
            <person name="Busse H.-J."/>
        </authorList>
    </citation>
    <scope>NUCLEOTIDE SEQUENCE [LARGE SCALE GENOMIC DNA]</scope>
    <source>
        <strain evidence="2 3">200CH</strain>
    </source>
</reference>
<dbReference type="Gene3D" id="3.50.50.60">
    <property type="entry name" value="FAD/NAD(P)-binding domain"/>
    <property type="match status" value="1"/>
</dbReference>
<dbReference type="RefSeq" id="WP_164472477.1">
    <property type="nucleotide sequence ID" value="NZ_CP033896.1"/>
</dbReference>
<dbReference type="PANTHER" id="PTHR42841">
    <property type="entry name" value="AMINE OXIDASE"/>
    <property type="match status" value="1"/>
</dbReference>
<dbReference type="GO" id="GO:0050232">
    <property type="term" value="F:putrescine oxidase activity"/>
    <property type="evidence" value="ECO:0007669"/>
    <property type="project" value="UniProtKB-EC"/>
</dbReference>
<gene>
    <name evidence="2" type="primary">puo</name>
    <name evidence="2" type="ORF">CCHOA_11560</name>
</gene>
<dbReference type="Pfam" id="PF01593">
    <property type="entry name" value="Amino_oxidase"/>
    <property type="match status" value="2"/>
</dbReference>
<dbReference type="EMBL" id="CP033896">
    <property type="protein sequence ID" value="AZA14683.1"/>
    <property type="molecule type" value="Genomic_DNA"/>
</dbReference>
<dbReference type="SUPFAM" id="SSF51905">
    <property type="entry name" value="FAD/NAD(P)-binding domain"/>
    <property type="match status" value="1"/>
</dbReference>
<organism evidence="2 3">
    <name type="scientific">Corynebacterium choanae</name>
    <dbReference type="NCBI Taxonomy" id="1862358"/>
    <lineage>
        <taxon>Bacteria</taxon>
        <taxon>Bacillati</taxon>
        <taxon>Actinomycetota</taxon>
        <taxon>Actinomycetes</taxon>
        <taxon>Mycobacteriales</taxon>
        <taxon>Corynebacteriaceae</taxon>
        <taxon>Corynebacterium</taxon>
    </lineage>
</organism>
<keyword evidence="2" id="KW-0560">Oxidoreductase</keyword>
<name>A0A3G6JA67_9CORY</name>
<feature type="domain" description="Amine oxidase" evidence="1">
    <location>
        <begin position="376"/>
        <end position="420"/>
    </location>
</feature>
<keyword evidence="3" id="KW-1185">Reference proteome</keyword>
<protein>
    <submittedName>
        <fullName evidence="2">Putrescine oxidase</fullName>
        <ecNumber evidence="2">1.4.3.10</ecNumber>
    </submittedName>
</protein>